<feature type="region of interest" description="Disordered" evidence="8">
    <location>
        <begin position="94"/>
        <end position="114"/>
    </location>
</feature>
<dbReference type="Proteomes" id="UP000557566">
    <property type="component" value="Unassembled WGS sequence"/>
</dbReference>
<name>A0A8H4V6S3_9HYPO</name>
<dbReference type="EC" id="3.1.4.11" evidence="7"/>
<dbReference type="SUPFAM" id="SSF51695">
    <property type="entry name" value="PLC-like phosphodiesterases"/>
    <property type="match status" value="1"/>
</dbReference>
<dbReference type="EMBL" id="JAAVMX010000003">
    <property type="protein sequence ID" value="KAF4510019.1"/>
    <property type="molecule type" value="Genomic_DNA"/>
</dbReference>
<organism evidence="11 12">
    <name type="scientific">Ophiocordyceps sinensis</name>
    <dbReference type="NCBI Taxonomy" id="72228"/>
    <lineage>
        <taxon>Eukaryota</taxon>
        <taxon>Fungi</taxon>
        <taxon>Dikarya</taxon>
        <taxon>Ascomycota</taxon>
        <taxon>Pezizomycotina</taxon>
        <taxon>Sordariomycetes</taxon>
        <taxon>Hypocreomycetidae</taxon>
        <taxon>Hypocreales</taxon>
        <taxon>Ophiocordycipitaceae</taxon>
        <taxon>Ophiocordyceps</taxon>
    </lineage>
</organism>
<dbReference type="GO" id="GO:0051209">
    <property type="term" value="P:release of sequestered calcium ion into cytosol"/>
    <property type="evidence" value="ECO:0007669"/>
    <property type="project" value="TreeGrafter"/>
</dbReference>
<gene>
    <name evidence="11" type="ORF">G6O67_001946</name>
</gene>
<dbReference type="GO" id="GO:0016042">
    <property type="term" value="P:lipid catabolic process"/>
    <property type="evidence" value="ECO:0007669"/>
    <property type="project" value="UniProtKB-KW"/>
</dbReference>
<comment type="catalytic activity">
    <reaction evidence="1 7">
        <text>a 1,2-diacyl-sn-glycero-3-phospho-(1D-myo-inositol-4,5-bisphosphate) + H2O = 1D-myo-inositol 1,4,5-trisphosphate + a 1,2-diacyl-sn-glycerol + H(+)</text>
        <dbReference type="Rhea" id="RHEA:33179"/>
        <dbReference type="ChEBI" id="CHEBI:15377"/>
        <dbReference type="ChEBI" id="CHEBI:15378"/>
        <dbReference type="ChEBI" id="CHEBI:17815"/>
        <dbReference type="ChEBI" id="CHEBI:58456"/>
        <dbReference type="ChEBI" id="CHEBI:203600"/>
        <dbReference type="EC" id="3.1.4.11"/>
    </reaction>
</comment>
<evidence type="ECO:0000256" key="2">
    <source>
        <dbReference type="ARBA" id="ARBA00022801"/>
    </source>
</evidence>
<dbReference type="SMART" id="SM00148">
    <property type="entry name" value="PLCXc"/>
    <property type="match status" value="1"/>
</dbReference>
<feature type="region of interest" description="Disordered" evidence="8">
    <location>
        <begin position="465"/>
        <end position="496"/>
    </location>
</feature>
<evidence type="ECO:0000256" key="3">
    <source>
        <dbReference type="ARBA" id="ARBA00022963"/>
    </source>
</evidence>
<accession>A0A8H4V6S3</accession>
<reference evidence="11 12" key="1">
    <citation type="journal article" date="2020" name="Genome Biol. Evol.">
        <title>A new high-quality draft genome assembly of the Chinese cordyceps Ophiocordyceps sinensis.</title>
        <authorList>
            <person name="Shu R."/>
            <person name="Zhang J."/>
            <person name="Meng Q."/>
            <person name="Zhang H."/>
            <person name="Zhou G."/>
            <person name="Li M."/>
            <person name="Wu P."/>
            <person name="Zhao Y."/>
            <person name="Chen C."/>
            <person name="Qin Q."/>
        </authorList>
    </citation>
    <scope>NUCLEOTIDE SEQUENCE [LARGE SCALE GENOMIC DNA]</scope>
    <source>
        <strain evidence="11 12">IOZ07</strain>
    </source>
</reference>
<keyword evidence="12" id="KW-1185">Reference proteome</keyword>
<dbReference type="InterPro" id="IPR000008">
    <property type="entry name" value="C2_dom"/>
</dbReference>
<dbReference type="FunFam" id="3.20.20.190:FF:000039">
    <property type="entry name" value="Phosphoinositide phospholipase C"/>
    <property type="match status" value="1"/>
</dbReference>
<dbReference type="OrthoDB" id="269822at2759"/>
<feature type="compositionally biased region" description="Basic and acidic residues" evidence="8">
    <location>
        <begin position="278"/>
        <end position="293"/>
    </location>
</feature>
<keyword evidence="5" id="KW-0807">Transducer</keyword>
<dbReference type="PANTHER" id="PTHR10336">
    <property type="entry name" value="PHOSPHOINOSITIDE-SPECIFIC PHOSPHOLIPASE C FAMILY PROTEIN"/>
    <property type="match status" value="1"/>
</dbReference>
<feature type="compositionally biased region" description="Low complexity" evidence="8">
    <location>
        <begin position="331"/>
        <end position="343"/>
    </location>
</feature>
<feature type="domain" description="PI-PLC Y-box" evidence="10">
    <location>
        <begin position="511"/>
        <end position="624"/>
    </location>
</feature>
<dbReference type="Pfam" id="PF00387">
    <property type="entry name" value="PI-PLC-Y"/>
    <property type="match status" value="1"/>
</dbReference>
<dbReference type="InterPro" id="IPR000909">
    <property type="entry name" value="PLipase_C_PInositol-sp_X_dom"/>
</dbReference>
<evidence type="ECO:0000256" key="4">
    <source>
        <dbReference type="ARBA" id="ARBA00023098"/>
    </source>
</evidence>
<dbReference type="GO" id="GO:0048015">
    <property type="term" value="P:phosphatidylinositol-mediated signaling"/>
    <property type="evidence" value="ECO:0007669"/>
    <property type="project" value="TreeGrafter"/>
</dbReference>
<dbReference type="Pfam" id="PF00388">
    <property type="entry name" value="PI-PLC-X"/>
    <property type="match status" value="1"/>
</dbReference>
<evidence type="ECO:0000259" key="10">
    <source>
        <dbReference type="PROSITE" id="PS50008"/>
    </source>
</evidence>
<dbReference type="PANTHER" id="PTHR10336:SF82">
    <property type="entry name" value="PHOSPHOINOSITIDE PHOSPHOLIPASE C"/>
    <property type="match status" value="1"/>
</dbReference>
<dbReference type="SMART" id="SM00149">
    <property type="entry name" value="PLCYc"/>
    <property type="match status" value="1"/>
</dbReference>
<evidence type="ECO:0000259" key="9">
    <source>
        <dbReference type="PROSITE" id="PS50004"/>
    </source>
</evidence>
<keyword evidence="4 7" id="KW-0443">Lipid metabolism</keyword>
<feature type="domain" description="C2" evidence="9">
    <location>
        <begin position="620"/>
        <end position="773"/>
    </location>
</feature>
<evidence type="ECO:0000256" key="1">
    <source>
        <dbReference type="ARBA" id="ARBA00001195"/>
    </source>
</evidence>
<dbReference type="AlphaFoldDB" id="A0A8H4V6S3"/>
<dbReference type="InterPro" id="IPR001711">
    <property type="entry name" value="PLipase_C_Pinositol-sp_Y"/>
</dbReference>
<evidence type="ECO:0000256" key="8">
    <source>
        <dbReference type="SAM" id="MobiDB-lite"/>
    </source>
</evidence>
<feature type="compositionally biased region" description="Basic and acidic residues" evidence="8">
    <location>
        <begin position="320"/>
        <end position="330"/>
    </location>
</feature>
<feature type="region of interest" description="Disordered" evidence="8">
    <location>
        <begin position="245"/>
        <end position="343"/>
    </location>
</feature>
<evidence type="ECO:0000313" key="12">
    <source>
        <dbReference type="Proteomes" id="UP000557566"/>
    </source>
</evidence>
<dbReference type="PROSITE" id="PS50008">
    <property type="entry name" value="PIPLC_Y_DOMAIN"/>
    <property type="match status" value="1"/>
</dbReference>
<evidence type="ECO:0000313" key="11">
    <source>
        <dbReference type="EMBL" id="KAF4510019.1"/>
    </source>
</evidence>
<sequence>MLTQSVCFSSSLAPWPRLPFNPRLSAPRIKDAKTALQPTMPLLCGLFSRFRSRRDADSPPRRARTLSIFGNSNPQSVRLLRRMVGVTVVAKAPADEASRTDSSSPPPRKAPELDVHMSTDMHEALRRLYDELRAPDDALLLSRASFHRFLTCVQGEHSVALDRDAYAFGEFLYVCFKQYGPDAVAPPPPKDLSKPLTNYFINSSHNTYLDGNQWASKSTPEAYINALSRGCRCIEIDVWNGDAGPSRSTATSTHGDHTPAPSISSLPNGTQTVLDPVLDTRHAAASRLGDRPAGRSRTPSPFGRALIDAEAPSSVQLAPDPRDSNAKLDASRAAAARPRQPLLPGEPIVTHGWTLTRSCGFRDVCEAIRESAFVDNHLPIIISLEVHADVQQQEVMVKIMRDVWQHLLVSEPLDGCDPRFRVPTLDALQNKILVKVKRAPAKMVATQETTKMVATQEAAELLAAGTNGDDVSISDDERLAPAPSPRPDKPAPASAAALEKSAKVRPICQSLAELAVYTRSERFESFETPEAKKPTHIFSISENRILEICQKHNHHVFMHNKNYFLRAFPAVRRVDSSNPDPSLFWRKGVQMVAMNWQNMDEGMMLNEGMFADEKGWVLKPPGYLSSDKSSDTQELAGAGRTLDLSITLYAGHNLSTASSDERGEHSRSGSTIRPVVKVELHVEKTTGPDRDGLASECPYKQRTDANKTSHPNFGESGKTLQFLNIPRVVEELGFVRFKIEDESRTGLSSSLLAWACIRLDRLRQGYRFIRLLDTKGYPVPGGKLLVKVSKVMR</sequence>
<dbReference type="PRINTS" id="PR00390">
    <property type="entry name" value="PHPHLIPASEC"/>
</dbReference>
<evidence type="ECO:0000256" key="5">
    <source>
        <dbReference type="ARBA" id="ARBA00023224"/>
    </source>
</evidence>
<evidence type="ECO:0000256" key="6">
    <source>
        <dbReference type="ARBA" id="ARBA00059664"/>
    </source>
</evidence>
<dbReference type="InterPro" id="IPR035892">
    <property type="entry name" value="C2_domain_sf"/>
</dbReference>
<dbReference type="PROSITE" id="PS50007">
    <property type="entry name" value="PIPLC_X_DOMAIN"/>
    <property type="match status" value="1"/>
</dbReference>
<dbReference type="InterPro" id="IPR001192">
    <property type="entry name" value="PI-PLC_fam"/>
</dbReference>
<dbReference type="GO" id="GO:0004435">
    <property type="term" value="F:phosphatidylinositol-4,5-bisphosphate phospholipase C activity"/>
    <property type="evidence" value="ECO:0007669"/>
    <property type="project" value="UniProtKB-EC"/>
</dbReference>
<dbReference type="CDD" id="cd08598">
    <property type="entry name" value="PI-PLC1c_yeast"/>
    <property type="match status" value="1"/>
</dbReference>
<dbReference type="PROSITE" id="PS50004">
    <property type="entry name" value="C2"/>
    <property type="match status" value="1"/>
</dbReference>
<keyword evidence="3 7" id="KW-0442">Lipid degradation</keyword>
<dbReference type="Gene3D" id="3.20.20.190">
    <property type="entry name" value="Phosphatidylinositol (PI) phosphodiesterase"/>
    <property type="match status" value="2"/>
</dbReference>
<comment type="caution">
    <text evidence="11">The sequence shown here is derived from an EMBL/GenBank/DDBJ whole genome shotgun (WGS) entry which is preliminary data.</text>
</comment>
<dbReference type="Gene3D" id="2.60.40.150">
    <property type="entry name" value="C2 domain"/>
    <property type="match status" value="1"/>
</dbReference>
<dbReference type="SUPFAM" id="SSF49562">
    <property type="entry name" value="C2 domain (Calcium/lipid-binding domain, CaLB)"/>
    <property type="match status" value="1"/>
</dbReference>
<comment type="function">
    <text evidence="6">The production of the second messenger molecules diacylglycerol (DAG) and inositol 1,4,5-trisphosphate (IP3) is mediated by activated phosphatidylinositol-specific phospholipase C enzymes.</text>
</comment>
<protein>
    <recommendedName>
        <fullName evidence="7">Phosphoinositide phospholipase C</fullName>
        <ecNumber evidence="7">3.1.4.11</ecNumber>
    </recommendedName>
</protein>
<keyword evidence="2 7" id="KW-0378">Hydrolase</keyword>
<dbReference type="InterPro" id="IPR017946">
    <property type="entry name" value="PLC-like_Pdiesterase_TIM-brl"/>
</dbReference>
<proteinExistence type="predicted"/>
<evidence type="ECO:0000256" key="7">
    <source>
        <dbReference type="RuleBase" id="RU361133"/>
    </source>
</evidence>
<dbReference type="CDD" id="cd00275">
    <property type="entry name" value="C2_PLC_like"/>
    <property type="match status" value="1"/>
</dbReference>
<feature type="compositionally biased region" description="Polar residues" evidence="8">
    <location>
        <begin position="261"/>
        <end position="273"/>
    </location>
</feature>